<feature type="region of interest" description="Disordered" evidence="1">
    <location>
        <begin position="197"/>
        <end position="350"/>
    </location>
</feature>
<dbReference type="AlphaFoldDB" id="A0AAW0C314"/>
<organism evidence="2 3">
    <name type="scientific">Favolaschia claudopus</name>
    <dbReference type="NCBI Taxonomy" id="2862362"/>
    <lineage>
        <taxon>Eukaryota</taxon>
        <taxon>Fungi</taxon>
        <taxon>Dikarya</taxon>
        <taxon>Basidiomycota</taxon>
        <taxon>Agaricomycotina</taxon>
        <taxon>Agaricomycetes</taxon>
        <taxon>Agaricomycetidae</taxon>
        <taxon>Agaricales</taxon>
        <taxon>Marasmiineae</taxon>
        <taxon>Mycenaceae</taxon>
        <taxon>Favolaschia</taxon>
    </lineage>
</organism>
<feature type="compositionally biased region" description="Pro residues" evidence="1">
    <location>
        <begin position="311"/>
        <end position="332"/>
    </location>
</feature>
<comment type="caution">
    <text evidence="2">The sequence shown here is derived from an EMBL/GenBank/DDBJ whole genome shotgun (WGS) entry which is preliminary data.</text>
</comment>
<evidence type="ECO:0000256" key="1">
    <source>
        <dbReference type="SAM" id="MobiDB-lite"/>
    </source>
</evidence>
<gene>
    <name evidence="2" type="ORF">R3P38DRAFT_2618548</name>
</gene>
<evidence type="ECO:0000313" key="3">
    <source>
        <dbReference type="Proteomes" id="UP001362999"/>
    </source>
</evidence>
<feature type="compositionally biased region" description="Low complexity" evidence="1">
    <location>
        <begin position="266"/>
        <end position="286"/>
    </location>
</feature>
<dbReference type="EMBL" id="JAWWNJ010000023">
    <property type="protein sequence ID" value="KAK7032738.1"/>
    <property type="molecule type" value="Genomic_DNA"/>
</dbReference>
<sequence length="412" mass="45851">MLAALRKTSLQDAEVDFSGSYVVSGNDTDTTSDKQRVQNVINDVWKATGYRFTVKDHPPTENGHKTRLWCSQDEARRSKHRGGSDPPRMSKQGELFAKQRFPCRSRLMITCLPSSDWMDSTGTERKIVTVRMHHHMRHEFYRDGAAESNTTNRSTAEAPQPTPQPTQVIPAPFHDAITTPLPPALMAIDVGHSDIELPRSMPIAPPPALHDQEGEWDTQAVPASPSPSPHFVPATPPIDSTLAKSVPLRTAPPLPPQPRSQPPSSMPQALVPTPSQHSLPSQSPHPVTALQRRASAQLPPPVQHAPTSTLHPPPTQHPSLPAPPQPSMQPPHPHPHPLPHSHPHPQPTATQLTPEEFQHRMRTHIARIRDFCDGLEYQVQFNDYRMLEALERDAAPFIDFLQDCLRREGRMG</sequence>
<keyword evidence="3" id="KW-1185">Reference proteome</keyword>
<protein>
    <submittedName>
        <fullName evidence="2">Uncharacterized protein</fullName>
    </submittedName>
</protein>
<feature type="region of interest" description="Disordered" evidence="1">
    <location>
        <begin position="71"/>
        <end position="91"/>
    </location>
</feature>
<reference evidence="2 3" key="1">
    <citation type="journal article" date="2024" name="J Genomics">
        <title>Draft genome sequencing and assembly of Favolaschia claudopus CIRM-BRFM 2984 isolated from oak limbs.</title>
        <authorList>
            <person name="Navarro D."/>
            <person name="Drula E."/>
            <person name="Chaduli D."/>
            <person name="Cazenave R."/>
            <person name="Ahrendt S."/>
            <person name="Wang J."/>
            <person name="Lipzen A."/>
            <person name="Daum C."/>
            <person name="Barry K."/>
            <person name="Grigoriev I.V."/>
            <person name="Favel A."/>
            <person name="Rosso M.N."/>
            <person name="Martin F."/>
        </authorList>
    </citation>
    <scope>NUCLEOTIDE SEQUENCE [LARGE SCALE GENOMIC DNA]</scope>
    <source>
        <strain evidence="2 3">CIRM-BRFM 2984</strain>
    </source>
</reference>
<proteinExistence type="predicted"/>
<dbReference type="Proteomes" id="UP001362999">
    <property type="component" value="Unassembled WGS sequence"/>
</dbReference>
<accession>A0AAW0C314</accession>
<feature type="compositionally biased region" description="Pro residues" evidence="1">
    <location>
        <begin position="250"/>
        <end position="265"/>
    </location>
</feature>
<name>A0AAW0C314_9AGAR</name>
<feature type="compositionally biased region" description="Basic residues" evidence="1">
    <location>
        <begin position="333"/>
        <end position="343"/>
    </location>
</feature>
<feature type="compositionally biased region" description="Low complexity" evidence="1">
    <location>
        <begin position="155"/>
        <end position="167"/>
    </location>
</feature>
<evidence type="ECO:0000313" key="2">
    <source>
        <dbReference type="EMBL" id="KAK7032738.1"/>
    </source>
</evidence>
<feature type="compositionally biased region" description="Pro residues" evidence="1">
    <location>
        <begin position="224"/>
        <end position="236"/>
    </location>
</feature>
<feature type="region of interest" description="Disordered" evidence="1">
    <location>
        <begin position="142"/>
        <end position="167"/>
    </location>
</feature>